<dbReference type="RefSeq" id="WP_072310403.1">
    <property type="nucleotide sequence ID" value="NZ_FMIQ01000081.1"/>
</dbReference>
<comment type="similarity">
    <text evidence="1">Belongs to the 'GDSL' lipolytic enzyme family.</text>
</comment>
<evidence type="ECO:0000313" key="3">
    <source>
        <dbReference type="Proteomes" id="UP000094844"/>
    </source>
</evidence>
<dbReference type="Gene3D" id="3.30.2440.10">
    <property type="entry name" value="Secreted effector protein SifA"/>
    <property type="match status" value="1"/>
</dbReference>
<dbReference type="SUPFAM" id="SSF52266">
    <property type="entry name" value="SGNH hydrolase"/>
    <property type="match status" value="1"/>
</dbReference>
<dbReference type="Gene3D" id="3.40.50.1110">
    <property type="entry name" value="SGNH hydrolase"/>
    <property type="match status" value="1"/>
</dbReference>
<dbReference type="AlphaFoldDB" id="A0A1C6Z6S1"/>
<reference evidence="2 3" key="1">
    <citation type="submission" date="2016-09" db="EMBL/GenBank/DDBJ databases">
        <authorList>
            <person name="Capua I."/>
            <person name="De Benedictis P."/>
            <person name="Joannis T."/>
            <person name="Lombin L.H."/>
            <person name="Cattoli G."/>
        </authorList>
    </citation>
    <scope>NUCLEOTIDE SEQUENCE [LARGE SCALE GENOMIC DNA]</scope>
    <source>
        <strain evidence="2 3">GB001</strain>
    </source>
</reference>
<dbReference type="EMBL" id="FMIQ01000081">
    <property type="protein sequence ID" value="SCM54801.1"/>
    <property type="molecule type" value="Genomic_DNA"/>
</dbReference>
<dbReference type="GO" id="GO:0016788">
    <property type="term" value="F:hydrolase activity, acting on ester bonds"/>
    <property type="evidence" value="ECO:0007669"/>
    <property type="project" value="InterPro"/>
</dbReference>
<evidence type="ECO:0000256" key="1">
    <source>
        <dbReference type="ARBA" id="ARBA00008668"/>
    </source>
</evidence>
<dbReference type="PANTHER" id="PTHR22835">
    <property type="entry name" value="ZINC FINGER FYVE DOMAIN CONTAINING PROTEIN"/>
    <property type="match status" value="1"/>
</dbReference>
<dbReference type="PANTHER" id="PTHR22835:SF659">
    <property type="entry name" value="GDSL LIPASE_ACYLHYDROLASE, PUTATIVE (AFU_ORTHOLOGUE AFUA_2G00510)-RELATED"/>
    <property type="match status" value="1"/>
</dbReference>
<gene>
    <name evidence="2" type="ORF">BN1044_04312</name>
</gene>
<dbReference type="OrthoDB" id="5292073at2"/>
<accession>A0A1C6Z6S1</accession>
<dbReference type="NCBIfam" id="NF011908">
    <property type="entry name" value="PRK15381.1"/>
    <property type="match status" value="1"/>
</dbReference>
<proteinExistence type="inferred from homology"/>
<dbReference type="Proteomes" id="UP000094844">
    <property type="component" value="Unassembled WGS sequence"/>
</dbReference>
<sequence>MSLNIENSFNTANVNTERMINTQHNTNLPETNLWAGVKEFFCSTHQEEARECIYKMSHHDELHLAPEEIKDIFTKLSSLISPGWKGQLHIDSNCALNEYTIREKNGGVLHAVKVSAPEAIQSETYTDTASSFRLAKEILKLYPIDTKNSLDNIDRLIVFGDSLSDSKGRMFEKTHRIFPSYSQYYEGRFTNGFVWSDFLSSPSFLKKEIINFSEGGSTSASYSCFNVVGDFLSNLDKQMKSYSPSNKDLAIFLLGANDYITLHKSNVVTVVEQQIHDIEKILSRGVKNILIMGLSDLSATPSAKISGDKEIMKDATVAHNALLQSKVEELNKVYPKSTVLYFDTFSAFNKITKVAHEIGYDTNHAYTEHGYIHRLDEKDPKLNIRPQYIYNDHVHPTQEVHHCFATMLESFILNNYGTATHIKPETQKTR</sequence>
<protein>
    <submittedName>
        <fullName evidence="2">Secreted effector protein SseJ</fullName>
    </submittedName>
</protein>
<dbReference type="InterPro" id="IPR001087">
    <property type="entry name" value="GDSL"/>
</dbReference>
<dbReference type="Pfam" id="PF00657">
    <property type="entry name" value="Lipase_GDSL"/>
    <property type="match status" value="1"/>
</dbReference>
<dbReference type="InterPro" id="IPR036514">
    <property type="entry name" value="SGNH_hydro_sf"/>
</dbReference>
<name>A0A1C6Z6S1_HAFAL</name>
<organism evidence="2 3">
    <name type="scientific">Hafnia alvei</name>
    <dbReference type="NCBI Taxonomy" id="569"/>
    <lineage>
        <taxon>Bacteria</taxon>
        <taxon>Pseudomonadati</taxon>
        <taxon>Pseudomonadota</taxon>
        <taxon>Gammaproteobacteria</taxon>
        <taxon>Enterobacterales</taxon>
        <taxon>Hafniaceae</taxon>
        <taxon>Hafnia</taxon>
    </lineage>
</organism>
<dbReference type="CDD" id="cd01846">
    <property type="entry name" value="fatty_acyltransferase_like"/>
    <property type="match status" value="1"/>
</dbReference>
<evidence type="ECO:0000313" key="2">
    <source>
        <dbReference type="EMBL" id="SCM54801.1"/>
    </source>
</evidence>